<proteinExistence type="predicted"/>
<dbReference type="AlphaFoldDB" id="A0A9N9LP56"/>
<feature type="compositionally biased region" description="Basic and acidic residues" evidence="1">
    <location>
        <begin position="270"/>
        <end position="290"/>
    </location>
</feature>
<keyword evidence="2" id="KW-0472">Membrane</keyword>
<feature type="transmembrane region" description="Helical" evidence="2">
    <location>
        <begin position="365"/>
        <end position="384"/>
    </location>
</feature>
<dbReference type="OrthoDB" id="1708389at2759"/>
<dbReference type="InterPro" id="IPR021709">
    <property type="entry name" value="DUF3292"/>
</dbReference>
<feature type="region of interest" description="Disordered" evidence="1">
    <location>
        <begin position="449"/>
        <end position="517"/>
    </location>
</feature>
<feature type="transmembrane region" description="Helical" evidence="2">
    <location>
        <begin position="168"/>
        <end position="197"/>
    </location>
</feature>
<evidence type="ECO:0000256" key="1">
    <source>
        <dbReference type="SAM" id="MobiDB-lite"/>
    </source>
</evidence>
<dbReference type="EMBL" id="CAJVRM010000278">
    <property type="protein sequence ID" value="CAG8978769.1"/>
    <property type="molecule type" value="Genomic_DNA"/>
</dbReference>
<feature type="region of interest" description="Disordered" evidence="1">
    <location>
        <begin position="224"/>
        <end position="248"/>
    </location>
</feature>
<dbReference type="PANTHER" id="PTHR38694">
    <property type="entry name" value="CONSERVED EXPRESSED PROTEIN"/>
    <property type="match status" value="1"/>
</dbReference>
<reference evidence="3" key="1">
    <citation type="submission" date="2021-07" db="EMBL/GenBank/DDBJ databases">
        <authorList>
            <person name="Durling M."/>
        </authorList>
    </citation>
    <scope>NUCLEOTIDE SEQUENCE</scope>
</reference>
<evidence type="ECO:0000313" key="4">
    <source>
        <dbReference type="Proteomes" id="UP000701801"/>
    </source>
</evidence>
<dbReference type="Pfam" id="PF11696">
    <property type="entry name" value="DUF3292"/>
    <property type="match status" value="1"/>
</dbReference>
<protein>
    <submittedName>
        <fullName evidence="3">Uncharacterized protein</fullName>
    </submittedName>
</protein>
<feature type="compositionally biased region" description="Pro residues" evidence="1">
    <location>
        <begin position="450"/>
        <end position="463"/>
    </location>
</feature>
<feature type="compositionally biased region" description="Pro residues" evidence="1">
    <location>
        <begin position="7"/>
        <end position="18"/>
    </location>
</feature>
<dbReference type="Proteomes" id="UP000701801">
    <property type="component" value="Unassembled WGS sequence"/>
</dbReference>
<evidence type="ECO:0000313" key="3">
    <source>
        <dbReference type="EMBL" id="CAG8978769.1"/>
    </source>
</evidence>
<evidence type="ECO:0000256" key="2">
    <source>
        <dbReference type="SAM" id="Phobius"/>
    </source>
</evidence>
<keyword evidence="4" id="KW-1185">Reference proteome</keyword>
<name>A0A9N9LP56_9HELO</name>
<dbReference type="PANTHER" id="PTHR38694:SF1">
    <property type="entry name" value="PEROXIN DOMAIN-CONTAINING PROTEIN"/>
    <property type="match status" value="1"/>
</dbReference>
<feature type="compositionally biased region" description="Basic and acidic residues" evidence="1">
    <location>
        <begin position="464"/>
        <end position="478"/>
    </location>
</feature>
<feature type="compositionally biased region" description="Basic and acidic residues" evidence="1">
    <location>
        <begin position="301"/>
        <end position="319"/>
    </location>
</feature>
<sequence>MIVTNPHPAPVGPVPPPATTMAPNVDSLDDEPEVVEAAPQEIPTESHELAKADHEEKGAAQIDHGQTEVRDLGWDPEAEVPQPLVGGLPNEELWTLVRRFNKQLYHVKSLPGPPLGGLDLNIADEEEFSPDKLRAKIERLYMTVVIGAVSFYKHIARLRSWRERNRTLAFLGVYFVAWLLDFLVPTLISFIMVLIVYPKSRSYCFLPAPIALIDSKTGGVKKPSAGVLGSDDSLTGAPEKHQGEAVEQEASNFVNSFTSIAISSASGKHPQGDPHSQEEGASSVEDRTPDPTDLAVGAANAKDKASGGKTNAAHDKTKEPMSAAMWSKTRPVMHIITDISDGYERFANALSPTAPFPKDKPRIKLAAVLAPVLLVSLFTTSYMFYKINGFLIGFAFFADPIIWRGLDYLNREFPHWQKLLEIRNTLLKGVPTNAQLTITLLRIGEHNKAPLPPPPYSGPPPPDVAHETAGEDLDHLGESRFPTPHTNPFLTHPEGVPSHELASSIHPEPLSPAVSAKKKHGSRLIGALKSATKGGIETILGTDRLKAAAGSGHAKNRLGVLRDGLERGAGPVAFPCRYQGKRGHAYITTTATSPALSWTTEREDVEPVWSVAIGDVMEIKKVGGLGWKTKPVVGWATSREIADGIIVVDKEGKTKHLTAIALREDLFNRLIAMGDQMWEAW</sequence>
<keyword evidence="2" id="KW-1133">Transmembrane helix</keyword>
<gene>
    <name evidence="3" type="ORF">HYALB_00012501</name>
</gene>
<feature type="region of interest" description="Disordered" evidence="1">
    <location>
        <begin position="264"/>
        <end position="322"/>
    </location>
</feature>
<accession>A0A9N9LP56</accession>
<keyword evidence="2" id="KW-0812">Transmembrane</keyword>
<organism evidence="3 4">
    <name type="scientific">Hymenoscyphus albidus</name>
    <dbReference type="NCBI Taxonomy" id="595503"/>
    <lineage>
        <taxon>Eukaryota</taxon>
        <taxon>Fungi</taxon>
        <taxon>Dikarya</taxon>
        <taxon>Ascomycota</taxon>
        <taxon>Pezizomycotina</taxon>
        <taxon>Leotiomycetes</taxon>
        <taxon>Helotiales</taxon>
        <taxon>Helotiaceae</taxon>
        <taxon>Hymenoscyphus</taxon>
    </lineage>
</organism>
<comment type="caution">
    <text evidence="3">The sequence shown here is derived from an EMBL/GenBank/DDBJ whole genome shotgun (WGS) entry which is preliminary data.</text>
</comment>
<feature type="region of interest" description="Disordered" evidence="1">
    <location>
        <begin position="1"/>
        <end position="26"/>
    </location>
</feature>